<protein>
    <submittedName>
        <fullName evidence="3">Uncharacterized protein</fullName>
    </submittedName>
</protein>
<keyword evidence="2" id="KW-0812">Transmembrane</keyword>
<organism evidence="3 4">
    <name type="scientific">Gossypium tomentosum</name>
    <name type="common">Hawaiian cotton</name>
    <name type="synonym">Gossypium sandvicense</name>
    <dbReference type="NCBI Taxonomy" id="34277"/>
    <lineage>
        <taxon>Eukaryota</taxon>
        <taxon>Viridiplantae</taxon>
        <taxon>Streptophyta</taxon>
        <taxon>Embryophyta</taxon>
        <taxon>Tracheophyta</taxon>
        <taxon>Spermatophyta</taxon>
        <taxon>Magnoliopsida</taxon>
        <taxon>eudicotyledons</taxon>
        <taxon>Gunneridae</taxon>
        <taxon>Pentapetalae</taxon>
        <taxon>rosids</taxon>
        <taxon>malvids</taxon>
        <taxon>Malvales</taxon>
        <taxon>Malvaceae</taxon>
        <taxon>Malvoideae</taxon>
        <taxon>Gossypium</taxon>
    </lineage>
</organism>
<evidence type="ECO:0000313" key="3">
    <source>
        <dbReference type="EMBL" id="TYH73989.1"/>
    </source>
</evidence>
<evidence type="ECO:0000256" key="1">
    <source>
        <dbReference type="SAM" id="MobiDB-lite"/>
    </source>
</evidence>
<dbReference type="Proteomes" id="UP000322667">
    <property type="component" value="Chromosome D05"/>
</dbReference>
<reference evidence="3 4" key="1">
    <citation type="submission" date="2019-07" db="EMBL/GenBank/DDBJ databases">
        <title>WGS assembly of Gossypium tomentosum.</title>
        <authorList>
            <person name="Chen Z.J."/>
            <person name="Sreedasyam A."/>
            <person name="Ando A."/>
            <person name="Song Q."/>
            <person name="De L."/>
            <person name="Hulse-Kemp A."/>
            <person name="Ding M."/>
            <person name="Ye W."/>
            <person name="Kirkbride R."/>
            <person name="Jenkins J."/>
            <person name="Plott C."/>
            <person name="Lovell J."/>
            <person name="Lin Y.-M."/>
            <person name="Vaughn R."/>
            <person name="Liu B."/>
            <person name="Li W."/>
            <person name="Simpson S."/>
            <person name="Scheffler B."/>
            <person name="Saski C."/>
            <person name="Grover C."/>
            <person name="Hu G."/>
            <person name="Conover J."/>
            <person name="Carlson J."/>
            <person name="Shu S."/>
            <person name="Boston L."/>
            <person name="Williams M."/>
            <person name="Peterson D."/>
            <person name="Mcgee K."/>
            <person name="Jones D."/>
            <person name="Wendel J."/>
            <person name="Stelly D."/>
            <person name="Grimwood J."/>
            <person name="Schmutz J."/>
        </authorList>
    </citation>
    <scope>NUCLEOTIDE SEQUENCE [LARGE SCALE GENOMIC DNA]</scope>
    <source>
        <strain evidence="3">7179.01</strain>
    </source>
</reference>
<feature type="compositionally biased region" description="Basic residues" evidence="1">
    <location>
        <begin position="1"/>
        <end position="10"/>
    </location>
</feature>
<feature type="transmembrane region" description="Helical" evidence="2">
    <location>
        <begin position="43"/>
        <end position="62"/>
    </location>
</feature>
<keyword evidence="2" id="KW-0472">Membrane</keyword>
<gene>
    <name evidence="3" type="ORF">ES332_D05G366700v1</name>
</gene>
<keyword evidence="4" id="KW-1185">Reference proteome</keyword>
<dbReference type="AlphaFoldDB" id="A0A5D2L4J1"/>
<feature type="region of interest" description="Disordered" evidence="1">
    <location>
        <begin position="1"/>
        <end position="25"/>
    </location>
</feature>
<sequence>MELRRRRKRSGSGGAGGDGTRRTAVVGGGRVRRTWEQQGMARVCYEFLVCGLLLLGLGFFFIFLPLGLIWVVGLVWVLGPGQKLVCTTKLLMHNIRI</sequence>
<dbReference type="EMBL" id="CM017627">
    <property type="protein sequence ID" value="TYH73989.1"/>
    <property type="molecule type" value="Genomic_DNA"/>
</dbReference>
<evidence type="ECO:0000256" key="2">
    <source>
        <dbReference type="SAM" id="Phobius"/>
    </source>
</evidence>
<proteinExistence type="predicted"/>
<evidence type="ECO:0000313" key="4">
    <source>
        <dbReference type="Proteomes" id="UP000322667"/>
    </source>
</evidence>
<accession>A0A5D2L4J1</accession>
<name>A0A5D2L4J1_GOSTO</name>
<keyword evidence="2" id="KW-1133">Transmembrane helix</keyword>